<feature type="transmembrane region" description="Helical" evidence="2">
    <location>
        <begin position="98"/>
        <end position="116"/>
    </location>
</feature>
<feature type="region of interest" description="Disordered" evidence="1">
    <location>
        <begin position="1"/>
        <end position="23"/>
    </location>
</feature>
<accession>A0A5Q0NZU4</accession>
<keyword evidence="2" id="KW-1133">Transmembrane helix</keyword>
<dbReference type="RefSeq" id="WP_153370803.1">
    <property type="nucleotide sequence ID" value="NZ_CP045650.1"/>
</dbReference>
<evidence type="ECO:0000313" key="5">
    <source>
        <dbReference type="Proteomes" id="UP000327478"/>
    </source>
</evidence>
<dbReference type="EMBL" id="WITK01000025">
    <property type="protein sequence ID" value="MQW93177.1"/>
    <property type="molecule type" value="Genomic_DNA"/>
</dbReference>
<dbReference type="Proteomes" id="UP000480556">
    <property type="component" value="Unassembled WGS sequence"/>
</dbReference>
<evidence type="ECO:0000256" key="2">
    <source>
        <dbReference type="SAM" id="Phobius"/>
    </source>
</evidence>
<organism evidence="3 6">
    <name type="scientific">Acinetobacter wanghuae</name>
    <dbReference type="NCBI Taxonomy" id="2662362"/>
    <lineage>
        <taxon>Bacteria</taxon>
        <taxon>Pseudomonadati</taxon>
        <taxon>Pseudomonadota</taxon>
        <taxon>Gammaproteobacteria</taxon>
        <taxon>Moraxellales</taxon>
        <taxon>Moraxellaceae</taxon>
        <taxon>Acinetobacter</taxon>
    </lineage>
</organism>
<dbReference type="AlphaFoldDB" id="A0A5Q0NZU4"/>
<dbReference type="InterPro" id="IPR010295">
    <property type="entry name" value="DUF898"/>
</dbReference>
<feature type="transmembrane region" description="Helical" evidence="2">
    <location>
        <begin position="302"/>
        <end position="326"/>
    </location>
</feature>
<feature type="transmembrane region" description="Helical" evidence="2">
    <location>
        <begin position="165"/>
        <end position="191"/>
    </location>
</feature>
<dbReference type="Pfam" id="PF05987">
    <property type="entry name" value="DUF898"/>
    <property type="match status" value="1"/>
</dbReference>
<feature type="transmembrane region" description="Helical" evidence="2">
    <location>
        <begin position="218"/>
        <end position="238"/>
    </location>
</feature>
<dbReference type="Proteomes" id="UP000327478">
    <property type="component" value="Chromosome"/>
</dbReference>
<feature type="transmembrane region" description="Helical" evidence="2">
    <location>
        <begin position="250"/>
        <end position="274"/>
    </location>
</feature>
<proteinExistence type="predicted"/>
<gene>
    <name evidence="4" type="ORF">GFH30_02835</name>
    <name evidence="3" type="ORF">GHJ48_12380</name>
</gene>
<dbReference type="EMBL" id="CP045650">
    <property type="protein sequence ID" value="QGA10397.1"/>
    <property type="molecule type" value="Genomic_DNA"/>
</dbReference>
<sequence length="372" mass="43102">MQNNEEFNPVRPSSFDSPFPPEIPTDDRYAVRLNKIQRFGFHGTGLEYFGIWIVNIVLMIVTLGLYSPWAKVRRLRYFYGNTELIQRRFDFTGIPSKILKGRLIALAIYFAISVISNLSVKWMLIGLLVVYLAVPWLLRATIRFNARNSKFSNARFYFSGSNKQAYWIFFKSMVLFLLTAGLIFPVLLLFYKRYCFDHLYAGQLKFRFTATWLDFMKAVYVPVLALMAFSVMLLMSVGMPKLGNVMYDPVALSGLVGLIALAYVVLLFVFWPWIQARIFMATWNNVVLSRSKFQTDCSQVTFVWIVISNWVLRIISLGLLTPWAAIRIYRYKVESLSLYLNNDPNTMMNQLQKDHSAIAEEISDIFDLDISL</sequence>
<keyword evidence="5" id="KW-1185">Reference proteome</keyword>
<keyword evidence="2" id="KW-0812">Transmembrane</keyword>
<feature type="transmembrane region" description="Helical" evidence="2">
    <location>
        <begin position="48"/>
        <end position="66"/>
    </location>
</feature>
<evidence type="ECO:0000256" key="1">
    <source>
        <dbReference type="SAM" id="MobiDB-lite"/>
    </source>
</evidence>
<evidence type="ECO:0000313" key="3">
    <source>
        <dbReference type="EMBL" id="MQW93177.1"/>
    </source>
</evidence>
<reference evidence="5 6" key="1">
    <citation type="submission" date="2019-10" db="EMBL/GenBank/DDBJ databases">
        <authorList>
            <person name="Dong K."/>
        </authorList>
    </citation>
    <scope>NUCLEOTIDE SEQUENCE [LARGE SCALE GENOMIC DNA]</scope>
    <source>
        <strain evidence="5">dk386</strain>
        <strain evidence="4">Dk386</strain>
        <strain evidence="3">Dk771</strain>
        <strain evidence="6">dk771</strain>
    </source>
</reference>
<evidence type="ECO:0000313" key="4">
    <source>
        <dbReference type="EMBL" id="QGA10397.1"/>
    </source>
</evidence>
<keyword evidence="2" id="KW-0472">Membrane</keyword>
<evidence type="ECO:0000313" key="6">
    <source>
        <dbReference type="Proteomes" id="UP000480556"/>
    </source>
</evidence>
<name>A0A5Q0NZU4_9GAMM</name>
<feature type="transmembrane region" description="Helical" evidence="2">
    <location>
        <begin position="122"/>
        <end position="144"/>
    </location>
</feature>
<protein>
    <submittedName>
        <fullName evidence="3">DUF898 family protein</fullName>
    </submittedName>
</protein>